<protein>
    <recommendedName>
        <fullName evidence="3">Acetyltransferase</fullName>
    </recommendedName>
</protein>
<dbReference type="KEGG" id="ssab:SSABA_v1c01330"/>
<dbReference type="Proteomes" id="UP000019265">
    <property type="component" value="Chromosome"/>
</dbReference>
<organism evidence="1 2">
    <name type="scientific">Spiroplasma sabaudiense Ar-1343</name>
    <dbReference type="NCBI Taxonomy" id="1276257"/>
    <lineage>
        <taxon>Bacteria</taxon>
        <taxon>Bacillati</taxon>
        <taxon>Mycoplasmatota</taxon>
        <taxon>Mollicutes</taxon>
        <taxon>Entomoplasmatales</taxon>
        <taxon>Spiroplasmataceae</taxon>
        <taxon>Spiroplasma</taxon>
    </lineage>
</organism>
<dbReference type="PATRIC" id="fig|1276257.3.peg.135"/>
<dbReference type="AlphaFoldDB" id="W6A9I5"/>
<name>W6A9I5_9MOLU</name>
<proteinExistence type="predicted"/>
<evidence type="ECO:0000313" key="2">
    <source>
        <dbReference type="Proteomes" id="UP000019265"/>
    </source>
</evidence>
<dbReference type="OrthoDB" id="390260at2"/>
<dbReference type="STRING" id="1276257.SSABA_v1c01330"/>
<sequence length="196" mass="22682">MAKTKDKVIVKDLATTAPKKSIFGKIFAKHSQRKMILNHMSENNIKNFLFYTNVQNILLILENGIKLVSNQNLKKGEEYTVWTYLENNNTIGLEYDSSTRAHFWKWAIEAGLNIEEVAVIGINPQILSQTTQKDWAADKATNIVYIYENIDIKAIEWIMVKDRKNLERIKTIVESNDLNINVYYGEKGNIKEEVKK</sequence>
<accession>W6A9I5</accession>
<gene>
    <name evidence="1" type="ORF">SSABA_v1c01330</name>
</gene>
<dbReference type="eggNOG" id="ENOG5033Y9N">
    <property type="taxonomic scope" value="Bacteria"/>
</dbReference>
<dbReference type="RefSeq" id="WP_025250683.1">
    <property type="nucleotide sequence ID" value="NZ_CP006934.1"/>
</dbReference>
<dbReference type="EMBL" id="CP006934">
    <property type="protein sequence ID" value="AHI53545.1"/>
    <property type="molecule type" value="Genomic_DNA"/>
</dbReference>
<keyword evidence="2" id="KW-1185">Reference proteome</keyword>
<reference evidence="1 2" key="1">
    <citation type="journal article" date="2014" name="Genome Biol. Evol.">
        <title>Molecular evolution of the substrate utilization strategies and putative virulence factors in mosquito-associated Spiroplasma species.</title>
        <authorList>
            <person name="Chang T.H."/>
            <person name="Lo W.S."/>
            <person name="Ku C."/>
            <person name="Chen L.L."/>
            <person name="Kuo C.H."/>
        </authorList>
    </citation>
    <scope>NUCLEOTIDE SEQUENCE [LARGE SCALE GENOMIC DNA]</scope>
    <source>
        <strain evidence="1">Ar-1343</strain>
    </source>
</reference>
<evidence type="ECO:0000313" key="1">
    <source>
        <dbReference type="EMBL" id="AHI53545.1"/>
    </source>
</evidence>
<dbReference type="HOGENOM" id="CLU_106731_0_0_14"/>
<evidence type="ECO:0008006" key="3">
    <source>
        <dbReference type="Google" id="ProtNLM"/>
    </source>
</evidence>